<dbReference type="InterPro" id="IPR014036">
    <property type="entry name" value="DeoR-like_C"/>
</dbReference>
<dbReference type="STRING" id="526218.Sterm_0277"/>
<dbReference type="Gene3D" id="3.40.50.1360">
    <property type="match status" value="1"/>
</dbReference>
<organism evidence="4 5">
    <name type="scientific">Sebaldella termitidis (strain ATCC 33386 / NCTC 11300)</name>
    <dbReference type="NCBI Taxonomy" id="526218"/>
    <lineage>
        <taxon>Bacteria</taxon>
        <taxon>Fusobacteriati</taxon>
        <taxon>Fusobacteriota</taxon>
        <taxon>Fusobacteriia</taxon>
        <taxon>Fusobacteriales</taxon>
        <taxon>Leptotrichiaceae</taxon>
        <taxon>Sebaldella</taxon>
    </lineage>
</organism>
<reference evidence="4 5" key="2">
    <citation type="journal article" date="2010" name="Stand. Genomic Sci.">
        <title>Complete genome sequence of Sebaldella termitidis type strain (NCTC 11300).</title>
        <authorList>
            <person name="Harmon-Smith M."/>
            <person name="Celia L."/>
            <person name="Chertkov O."/>
            <person name="Lapidus A."/>
            <person name="Copeland A."/>
            <person name="Glavina Del Rio T."/>
            <person name="Nolan M."/>
            <person name="Lucas S."/>
            <person name="Tice H."/>
            <person name="Cheng J.F."/>
            <person name="Han C."/>
            <person name="Detter J.C."/>
            <person name="Bruce D."/>
            <person name="Goodwin L."/>
            <person name="Pitluck S."/>
            <person name="Pati A."/>
            <person name="Liolios K."/>
            <person name="Ivanova N."/>
            <person name="Mavromatis K."/>
            <person name="Mikhailova N."/>
            <person name="Chen A."/>
            <person name="Palaniappan K."/>
            <person name="Land M."/>
            <person name="Hauser L."/>
            <person name="Chang Y.J."/>
            <person name="Jeffries C.D."/>
            <person name="Brettin T."/>
            <person name="Goker M."/>
            <person name="Beck B."/>
            <person name="Bristow J."/>
            <person name="Eisen J.A."/>
            <person name="Markowitz V."/>
            <person name="Hugenholtz P."/>
            <person name="Kyrpides N.C."/>
            <person name="Klenk H.P."/>
            <person name="Chen F."/>
        </authorList>
    </citation>
    <scope>NUCLEOTIDE SEQUENCE [LARGE SCALE GENOMIC DNA]</scope>
    <source>
        <strain evidence="5">ATCC 33386 / NCTC 11300</strain>
    </source>
</reference>
<dbReference type="RefSeq" id="WP_012859761.1">
    <property type="nucleotide sequence ID" value="NC_013517.1"/>
</dbReference>
<dbReference type="KEGG" id="str:Sterm_0277"/>
<dbReference type="PROSITE" id="PS51000">
    <property type="entry name" value="HTH_DEOR_2"/>
    <property type="match status" value="1"/>
</dbReference>
<evidence type="ECO:0000259" key="3">
    <source>
        <dbReference type="PROSITE" id="PS51000"/>
    </source>
</evidence>
<protein>
    <submittedName>
        <fullName evidence="4">Transcriptional regulator, DeoR family</fullName>
    </submittedName>
</protein>
<dbReference type="SUPFAM" id="SSF100950">
    <property type="entry name" value="NagB/RpiA/CoA transferase-like"/>
    <property type="match status" value="1"/>
</dbReference>
<dbReference type="InterPro" id="IPR036390">
    <property type="entry name" value="WH_DNA-bd_sf"/>
</dbReference>
<keyword evidence="1" id="KW-0805">Transcription regulation</keyword>
<dbReference type="PANTHER" id="PTHR30363:SF56">
    <property type="entry name" value="TRANSCRIPTIONAL REGULATOR, DEOR FAMILY"/>
    <property type="match status" value="1"/>
</dbReference>
<accession>D1AKZ6</accession>
<dbReference type="AlphaFoldDB" id="D1AKZ6"/>
<dbReference type="SMART" id="SM00420">
    <property type="entry name" value="HTH_DEOR"/>
    <property type="match status" value="1"/>
</dbReference>
<evidence type="ECO:0000313" key="5">
    <source>
        <dbReference type="Proteomes" id="UP000000845"/>
    </source>
</evidence>
<dbReference type="GO" id="GO:0003700">
    <property type="term" value="F:DNA-binding transcription factor activity"/>
    <property type="evidence" value="ECO:0007669"/>
    <property type="project" value="InterPro"/>
</dbReference>
<keyword evidence="5" id="KW-1185">Reference proteome</keyword>
<proteinExistence type="predicted"/>
<dbReference type="Pfam" id="PF08220">
    <property type="entry name" value="HTH_DeoR"/>
    <property type="match status" value="1"/>
</dbReference>
<dbReference type="HOGENOM" id="CLU_060699_1_3_0"/>
<dbReference type="PANTHER" id="PTHR30363">
    <property type="entry name" value="HTH-TYPE TRANSCRIPTIONAL REGULATOR SRLR-RELATED"/>
    <property type="match status" value="1"/>
</dbReference>
<dbReference type="InterPro" id="IPR050313">
    <property type="entry name" value="Carb_Metab_HTH_regulators"/>
</dbReference>
<dbReference type="InterPro" id="IPR001034">
    <property type="entry name" value="DeoR_HTH"/>
</dbReference>
<dbReference type="SUPFAM" id="SSF46785">
    <property type="entry name" value="Winged helix' DNA-binding domain"/>
    <property type="match status" value="1"/>
</dbReference>
<evidence type="ECO:0000256" key="2">
    <source>
        <dbReference type="ARBA" id="ARBA00023163"/>
    </source>
</evidence>
<dbReference type="InterPro" id="IPR037171">
    <property type="entry name" value="NagB/RpiA_transferase-like"/>
</dbReference>
<dbReference type="Proteomes" id="UP000000845">
    <property type="component" value="Chromosome"/>
</dbReference>
<gene>
    <name evidence="4" type="ordered locus">Sterm_0277</name>
</gene>
<dbReference type="eggNOG" id="COG1349">
    <property type="taxonomic scope" value="Bacteria"/>
</dbReference>
<dbReference type="EMBL" id="CP001739">
    <property type="protein sequence ID" value="ACZ07162.1"/>
    <property type="molecule type" value="Genomic_DNA"/>
</dbReference>
<sequence>MIPYLRKKRILDELEKKEIVYLEHFVDILYEVSESTIRRDLKILSDEGKIILLHGGAIKLKKNSKEVPVVSKKLMNVKFKERIAKYASSLVQNGETIYLDSGTTTELMIKYLKNKDITIVTTNTQILNQLEDTKFECILIGGEIIKNLGSTVGVLTDRMLSEFHFSRAFLGANGYSEVNGVSTYDLREANKKRIVKRNSDNTYVLLDSSKIGKNAVCKVFELEEIELITDKMNDILRKYKNYIIV</sequence>
<evidence type="ECO:0000256" key="1">
    <source>
        <dbReference type="ARBA" id="ARBA00023015"/>
    </source>
</evidence>
<dbReference type="Pfam" id="PF00455">
    <property type="entry name" value="DeoRC"/>
    <property type="match status" value="1"/>
</dbReference>
<keyword evidence="2" id="KW-0804">Transcription</keyword>
<evidence type="ECO:0000313" key="4">
    <source>
        <dbReference type="EMBL" id="ACZ07162.1"/>
    </source>
</evidence>
<feature type="domain" description="HTH deoR-type" evidence="3">
    <location>
        <begin position="3"/>
        <end position="59"/>
    </location>
</feature>
<name>D1AKZ6_SEBTE</name>
<dbReference type="SMART" id="SM01134">
    <property type="entry name" value="DeoRC"/>
    <property type="match status" value="1"/>
</dbReference>
<reference evidence="5" key="1">
    <citation type="submission" date="2009-09" db="EMBL/GenBank/DDBJ databases">
        <title>The complete chromosome of Sebaldella termitidis ATCC 33386.</title>
        <authorList>
            <consortium name="US DOE Joint Genome Institute (JGI-PGF)"/>
            <person name="Lucas S."/>
            <person name="Copeland A."/>
            <person name="Lapidus A."/>
            <person name="Glavina del Rio T."/>
            <person name="Dalin E."/>
            <person name="Tice H."/>
            <person name="Bruce D."/>
            <person name="Goodwin L."/>
            <person name="Pitluck S."/>
            <person name="Kyrpides N."/>
            <person name="Mavromatis K."/>
            <person name="Ivanova N."/>
            <person name="Mikhailova N."/>
            <person name="Sims D."/>
            <person name="Meincke L."/>
            <person name="Brettin T."/>
            <person name="Detter J.C."/>
            <person name="Han C."/>
            <person name="Larimer F."/>
            <person name="Land M."/>
            <person name="Hauser L."/>
            <person name="Markowitz V."/>
            <person name="Cheng J.F."/>
            <person name="Hugenholtz P."/>
            <person name="Woyke T."/>
            <person name="Wu D."/>
            <person name="Eisen J.A."/>
        </authorList>
    </citation>
    <scope>NUCLEOTIDE SEQUENCE [LARGE SCALE GENOMIC DNA]</scope>
    <source>
        <strain evidence="5">ATCC 33386 / NCTC 11300</strain>
    </source>
</reference>